<dbReference type="Pfam" id="PF00480">
    <property type="entry name" value="ROK"/>
    <property type="match status" value="1"/>
</dbReference>
<evidence type="ECO:0000256" key="1">
    <source>
        <dbReference type="ARBA" id="ARBA00006479"/>
    </source>
</evidence>
<dbReference type="RefSeq" id="WP_202957990.1">
    <property type="nucleotide sequence ID" value="NZ_JAPCID010000063.1"/>
</dbReference>
<keyword evidence="4" id="KW-1185">Reference proteome</keyword>
<dbReference type="PROSITE" id="PS50868">
    <property type="entry name" value="POST_SET"/>
    <property type="match status" value="1"/>
</dbReference>
<dbReference type="InterPro" id="IPR003616">
    <property type="entry name" value="Post-SET_dom"/>
</dbReference>
<dbReference type="InterPro" id="IPR000600">
    <property type="entry name" value="ROK"/>
</dbReference>
<dbReference type="InterPro" id="IPR043129">
    <property type="entry name" value="ATPase_NBD"/>
</dbReference>
<comment type="caution">
    <text evidence="3">The sequence shown here is derived from an EMBL/GenBank/DDBJ whole genome shotgun (WGS) entry which is preliminary data.</text>
</comment>
<dbReference type="SUPFAM" id="SSF46785">
    <property type="entry name" value="Winged helix' DNA-binding domain"/>
    <property type="match status" value="1"/>
</dbReference>
<dbReference type="InterPro" id="IPR036388">
    <property type="entry name" value="WH-like_DNA-bd_sf"/>
</dbReference>
<dbReference type="Gene3D" id="1.10.10.10">
    <property type="entry name" value="Winged helix-like DNA-binding domain superfamily/Winged helix DNA-binding domain"/>
    <property type="match status" value="1"/>
</dbReference>
<dbReference type="Pfam" id="PF09339">
    <property type="entry name" value="HTH_IclR"/>
    <property type="match status" value="1"/>
</dbReference>
<organism evidence="3 4">
    <name type="scientific">Solirubrobacter deserti</name>
    <dbReference type="NCBI Taxonomy" id="2282478"/>
    <lineage>
        <taxon>Bacteria</taxon>
        <taxon>Bacillati</taxon>
        <taxon>Actinomycetota</taxon>
        <taxon>Thermoleophilia</taxon>
        <taxon>Solirubrobacterales</taxon>
        <taxon>Solirubrobacteraceae</taxon>
        <taxon>Solirubrobacter</taxon>
    </lineage>
</organism>
<dbReference type="SUPFAM" id="SSF53067">
    <property type="entry name" value="Actin-like ATPase domain"/>
    <property type="match status" value="1"/>
</dbReference>
<accession>A0ABT4RT01</accession>
<dbReference type="PANTHER" id="PTHR18964">
    <property type="entry name" value="ROK (REPRESSOR, ORF, KINASE) FAMILY"/>
    <property type="match status" value="1"/>
</dbReference>
<dbReference type="Gene3D" id="3.30.420.40">
    <property type="match status" value="2"/>
</dbReference>
<feature type="domain" description="Post-SET" evidence="2">
    <location>
        <begin position="239"/>
        <end position="255"/>
    </location>
</feature>
<sequence length="388" mass="40458">MAVPSTLRLARTGEVLDLLRRGGAETTADLAAEMGVARSTVTERLEVLFQHGLIVTVGETSGARGRPASRLAFNASAGVTLAAQVGMSGVLMAVTDLAAEVLWYRKVDLDVSKGPEELLRVLDAHFSEALSDLGKQAGRLYGMGIGLAGDLEIAGTAVSWRAFPLADRLRARFECPVLVDRDVNFLALGEHRTSWPDARVFLCLKVGTVIACGLIIDGQVVRGATGLLGEVGHTKVAGEDAPCTCGSTGCLNTVASGMALAAQLNEQGFDVHSAREVSELADRGVLEAVQAVRAAGRQIGEVMAAAINLLNPDVIAVWGYLVDTGDQFLAGMQEAIYKTALPASARAVSLARPPHGDDAGLRGAALTVIEHTLQPEAIDAFVADSAAA</sequence>
<dbReference type="PANTHER" id="PTHR18964:SF173">
    <property type="entry name" value="GLUCOKINASE"/>
    <property type="match status" value="1"/>
</dbReference>
<dbReference type="EMBL" id="JAPCID010000063">
    <property type="protein sequence ID" value="MDA0141713.1"/>
    <property type="molecule type" value="Genomic_DNA"/>
</dbReference>
<evidence type="ECO:0000313" key="4">
    <source>
        <dbReference type="Proteomes" id="UP001147700"/>
    </source>
</evidence>
<proteinExistence type="inferred from homology"/>
<dbReference type="InterPro" id="IPR011991">
    <property type="entry name" value="ArsR-like_HTH"/>
</dbReference>
<protein>
    <submittedName>
        <fullName evidence="3">ROK family transcriptional regulator</fullName>
    </submittedName>
</protein>
<dbReference type="InterPro" id="IPR005471">
    <property type="entry name" value="Tscrpt_reg_IclR_N"/>
</dbReference>
<gene>
    <name evidence="3" type="ORF">OJ962_29750</name>
</gene>
<name>A0ABT4RT01_9ACTN</name>
<comment type="similarity">
    <text evidence="1">Belongs to the ROK (NagC/XylR) family.</text>
</comment>
<evidence type="ECO:0000313" key="3">
    <source>
        <dbReference type="EMBL" id="MDA0141713.1"/>
    </source>
</evidence>
<dbReference type="InterPro" id="IPR036390">
    <property type="entry name" value="WH_DNA-bd_sf"/>
</dbReference>
<evidence type="ECO:0000259" key="2">
    <source>
        <dbReference type="PROSITE" id="PS50868"/>
    </source>
</evidence>
<dbReference type="CDD" id="cd00090">
    <property type="entry name" value="HTH_ARSR"/>
    <property type="match status" value="1"/>
</dbReference>
<reference evidence="3" key="1">
    <citation type="submission" date="2022-10" db="EMBL/GenBank/DDBJ databases">
        <title>The WGS of Solirubrobacter sp. CPCC 204708.</title>
        <authorList>
            <person name="Jiang Z."/>
        </authorList>
    </citation>
    <scope>NUCLEOTIDE SEQUENCE</scope>
    <source>
        <strain evidence="3">CPCC 204708</strain>
    </source>
</reference>
<dbReference type="Proteomes" id="UP001147700">
    <property type="component" value="Unassembled WGS sequence"/>
</dbReference>